<dbReference type="Pfam" id="PF00248">
    <property type="entry name" value="Aldo_ket_red"/>
    <property type="match status" value="1"/>
</dbReference>
<dbReference type="InterPro" id="IPR020471">
    <property type="entry name" value="AKR"/>
</dbReference>
<dbReference type="OMA" id="VHWPSEG"/>
<dbReference type="PRINTS" id="PR00069">
    <property type="entry name" value="ALDKETRDTASE"/>
</dbReference>
<dbReference type="PIRSF" id="PIRSF000097">
    <property type="entry name" value="AKR"/>
    <property type="match status" value="1"/>
</dbReference>
<dbReference type="PANTHER" id="PTHR43827">
    <property type="entry name" value="2,5-DIKETO-D-GLUCONIC ACID REDUCTASE"/>
    <property type="match status" value="1"/>
</dbReference>
<dbReference type="AlphaFoldDB" id="A0A8J8PDQ1"/>
<gene>
    <name evidence="5" type="ORF">A3207_08825</name>
</gene>
<evidence type="ECO:0000256" key="3">
    <source>
        <dbReference type="ARBA" id="ARBA00023002"/>
    </source>
</evidence>
<proteinExistence type="inferred from homology"/>
<dbReference type="EMBL" id="LVVT01000011">
    <property type="protein sequence ID" value="TQS83405.1"/>
    <property type="molecule type" value="Genomic_DNA"/>
</dbReference>
<evidence type="ECO:0000256" key="2">
    <source>
        <dbReference type="ARBA" id="ARBA00022857"/>
    </source>
</evidence>
<dbReference type="RefSeq" id="WP_020448026.1">
    <property type="nucleotide sequence ID" value="NZ_CAYAYA010000003.1"/>
</dbReference>
<dbReference type="PROSITE" id="PS00798">
    <property type="entry name" value="ALDOKETO_REDUCTASE_1"/>
    <property type="match status" value="1"/>
</dbReference>
<evidence type="ECO:0000313" key="5">
    <source>
        <dbReference type="EMBL" id="TQS83405.1"/>
    </source>
</evidence>
<accession>A0A8J8PDQ1</accession>
<feature type="domain" description="NADP-dependent oxidoreductase" evidence="4">
    <location>
        <begin position="20"/>
        <end position="260"/>
    </location>
</feature>
<name>A0A8J8PDQ1_9ARCH</name>
<protein>
    <submittedName>
        <fullName evidence="5">Glyoxal reductase</fullName>
    </submittedName>
</protein>
<organism evidence="5 6">
    <name type="scientific">Candidatus Methanomassiliicoccus intestinalis</name>
    <dbReference type="NCBI Taxonomy" id="1406512"/>
    <lineage>
        <taxon>Archaea</taxon>
        <taxon>Methanobacteriati</taxon>
        <taxon>Thermoplasmatota</taxon>
        <taxon>Thermoplasmata</taxon>
        <taxon>Methanomassiliicoccales</taxon>
        <taxon>Methanomassiliicoccaceae</taxon>
        <taxon>Methanomassiliicoccus</taxon>
    </lineage>
</organism>
<keyword evidence="2" id="KW-0521">NADP</keyword>
<dbReference type="SUPFAM" id="SSF51430">
    <property type="entry name" value="NAD(P)-linked oxidoreductase"/>
    <property type="match status" value="1"/>
</dbReference>
<dbReference type="InterPro" id="IPR018170">
    <property type="entry name" value="Aldo/ket_reductase_CS"/>
</dbReference>
<dbReference type="Proteomes" id="UP000752814">
    <property type="component" value="Unassembled WGS sequence"/>
</dbReference>
<keyword evidence="3" id="KW-0560">Oxidoreductase</keyword>
<comment type="caution">
    <text evidence="5">The sequence shown here is derived from an EMBL/GenBank/DDBJ whole genome shotgun (WGS) entry which is preliminary data.</text>
</comment>
<reference evidence="5" key="1">
    <citation type="submission" date="2016-03" db="EMBL/GenBank/DDBJ databases">
        <authorList>
            <person name="Borrel G."/>
            <person name="Mccann A."/>
            <person name="O'Toole P.W."/>
        </authorList>
    </citation>
    <scope>NUCLEOTIDE SEQUENCE</scope>
    <source>
        <strain evidence="5">183</strain>
    </source>
</reference>
<dbReference type="GO" id="GO:0016616">
    <property type="term" value="F:oxidoreductase activity, acting on the CH-OH group of donors, NAD or NADP as acceptor"/>
    <property type="evidence" value="ECO:0007669"/>
    <property type="project" value="UniProtKB-ARBA"/>
</dbReference>
<comment type="similarity">
    <text evidence="1">Belongs to the aldo/keto reductase family.</text>
</comment>
<dbReference type="PROSITE" id="PS00063">
    <property type="entry name" value="ALDOKETO_REDUCTASE_3"/>
    <property type="match status" value="1"/>
</dbReference>
<dbReference type="PANTHER" id="PTHR43827:SF3">
    <property type="entry name" value="NADP-DEPENDENT OXIDOREDUCTASE DOMAIN-CONTAINING PROTEIN"/>
    <property type="match status" value="1"/>
</dbReference>
<dbReference type="Gene3D" id="3.20.20.100">
    <property type="entry name" value="NADP-dependent oxidoreductase domain"/>
    <property type="match status" value="1"/>
</dbReference>
<evidence type="ECO:0000259" key="4">
    <source>
        <dbReference type="Pfam" id="PF00248"/>
    </source>
</evidence>
<dbReference type="FunFam" id="3.20.20.100:FF:000015">
    <property type="entry name" value="Oxidoreductase, aldo/keto reductase family"/>
    <property type="match status" value="1"/>
</dbReference>
<dbReference type="GeneID" id="41322533"/>
<evidence type="ECO:0000256" key="1">
    <source>
        <dbReference type="ARBA" id="ARBA00007905"/>
    </source>
</evidence>
<dbReference type="InterPro" id="IPR036812">
    <property type="entry name" value="NAD(P)_OxRdtase_dom_sf"/>
</dbReference>
<dbReference type="InterPro" id="IPR023210">
    <property type="entry name" value="NADP_OxRdtase_dom"/>
</dbReference>
<evidence type="ECO:0000313" key="6">
    <source>
        <dbReference type="Proteomes" id="UP000752814"/>
    </source>
</evidence>
<sequence length="272" mass="31780">MNNVSSEKIKLRNGTEMPVLGFGTFKISNEDVYRTVLDALNAGYRHIDTAAYYGNEEGIGRAIRDSGIPLEEIFVTSKVWYSEDGYDETIKAFEKSEMLLGKIDLYLIHWPRGRNRLEMWRALEHLEQEGRIKAAGVSNYMERHLEEIERHGMNMPAVDQVEFSPFLYKKGLLEYCRSKHIILEAYSPLTRGTRLDDQVLKEIAQRYDKTPAQILLRWVVQKDMMLIAKTTSKERMKENADIFNFKISKEDMSRLDALNEEYHTTWNPEEIE</sequence>
<dbReference type="CDD" id="cd19071">
    <property type="entry name" value="AKR_AKR1-5-like"/>
    <property type="match status" value="1"/>
</dbReference>